<feature type="compositionally biased region" description="Basic and acidic residues" evidence="1">
    <location>
        <begin position="461"/>
        <end position="470"/>
    </location>
</feature>
<feature type="compositionally biased region" description="Basic and acidic residues" evidence="1">
    <location>
        <begin position="272"/>
        <end position="282"/>
    </location>
</feature>
<evidence type="ECO:0000313" key="2">
    <source>
        <dbReference type="Proteomes" id="UP000887563"/>
    </source>
</evidence>
<evidence type="ECO:0000256" key="1">
    <source>
        <dbReference type="SAM" id="MobiDB-lite"/>
    </source>
</evidence>
<accession>A0A914LK71</accession>
<feature type="compositionally biased region" description="Pro residues" evidence="1">
    <location>
        <begin position="413"/>
        <end position="424"/>
    </location>
</feature>
<feature type="compositionally biased region" description="Low complexity" evidence="1">
    <location>
        <begin position="535"/>
        <end position="551"/>
    </location>
</feature>
<proteinExistence type="predicted"/>
<feature type="compositionally biased region" description="Basic and acidic residues" evidence="1">
    <location>
        <begin position="293"/>
        <end position="305"/>
    </location>
</feature>
<keyword evidence="2" id="KW-1185">Reference proteome</keyword>
<dbReference type="PANTHER" id="PTHR39387:SF1">
    <property type="entry name" value="SHAVENOID, ISOFORM B"/>
    <property type="match status" value="1"/>
</dbReference>
<feature type="compositionally biased region" description="Acidic residues" evidence="1">
    <location>
        <begin position="283"/>
        <end position="292"/>
    </location>
</feature>
<protein>
    <submittedName>
        <fullName evidence="3">Uncharacterized protein</fullName>
    </submittedName>
</protein>
<feature type="compositionally biased region" description="Polar residues" evidence="1">
    <location>
        <begin position="399"/>
        <end position="411"/>
    </location>
</feature>
<feature type="region of interest" description="Disordered" evidence="1">
    <location>
        <begin position="268"/>
        <end position="551"/>
    </location>
</feature>
<feature type="compositionally biased region" description="Basic and acidic residues" evidence="1">
    <location>
        <begin position="189"/>
        <end position="220"/>
    </location>
</feature>
<feature type="compositionally biased region" description="Basic and acidic residues" evidence="1">
    <location>
        <begin position="328"/>
        <end position="354"/>
    </location>
</feature>
<name>A0A914LK71_MELIC</name>
<dbReference type="WBParaSite" id="Minc3s00597g14865">
    <property type="protein sequence ID" value="Minc3s00597g14865"/>
    <property type="gene ID" value="Minc3s00597g14865"/>
</dbReference>
<dbReference type="PANTHER" id="PTHR39387">
    <property type="entry name" value="SHAVENOID, ISOFORM B"/>
    <property type="match status" value="1"/>
</dbReference>
<feature type="region of interest" description="Disordered" evidence="1">
    <location>
        <begin position="1"/>
        <end position="34"/>
    </location>
</feature>
<sequence length="551" mass="62143">MTISPIKISPKTTTMTPTSSVKGMSEPSASEPSEPLMPLMQVYMRRKFFEPKLMSTPPPIAEQFLYDLRKMISVARERIRNRRHVPRLPPVAESDDETTISATTANGNCIISGSLQTKSEQIKNGTEENKKEEKIAPNICCLNKENSKEKEKEIIRNSGNLQQKMDYCLVEKKEGEEGKGGEEEEEKGEGDIPKEIINEKEVEITEEGKEEEMKEEEKEDNKAFFEGIICSETKIDLFNETLELNEIMENELGEKELEKEEKEIEENCGNIEEMKEKDKEGELNVDNEFLENDEGKIDKFEKEIDLEREENEEELKKDEEIMPVENCFDEKSAETTKEKKTTKSEQIETTKEIKPSIPLIPQTLPEHQLNNVYIPPPSRIPSAIPSTINGKSPKIPLKFSSSNRKTSSNNCVKPPPLPPRPPPQINGQSNGTTPVMKESFLTVMAAKRKAASGIARRQKQNGREEEDKSLSIDNNNSSPVKEENSSPAPRNGRRLFYATCLQPPSYYMGDGDSTTMKKSLPRRKKVAAVNNTNQTSTPTGIPTPTTTTLVK</sequence>
<dbReference type="AlphaFoldDB" id="A0A914LK71"/>
<organism evidence="2 3">
    <name type="scientific">Meloidogyne incognita</name>
    <name type="common">Southern root-knot nematode worm</name>
    <name type="synonym">Oxyuris incognita</name>
    <dbReference type="NCBI Taxonomy" id="6306"/>
    <lineage>
        <taxon>Eukaryota</taxon>
        <taxon>Metazoa</taxon>
        <taxon>Ecdysozoa</taxon>
        <taxon>Nematoda</taxon>
        <taxon>Chromadorea</taxon>
        <taxon>Rhabditida</taxon>
        <taxon>Tylenchina</taxon>
        <taxon>Tylenchomorpha</taxon>
        <taxon>Tylenchoidea</taxon>
        <taxon>Meloidogynidae</taxon>
        <taxon>Meloidogyninae</taxon>
        <taxon>Meloidogyne</taxon>
        <taxon>Meloidogyne incognita group</taxon>
    </lineage>
</organism>
<evidence type="ECO:0000313" key="3">
    <source>
        <dbReference type="WBParaSite" id="Minc3s00597g14865"/>
    </source>
</evidence>
<dbReference type="Proteomes" id="UP000887563">
    <property type="component" value="Unplaced"/>
</dbReference>
<feature type="compositionally biased region" description="Basic residues" evidence="1">
    <location>
        <begin position="446"/>
        <end position="460"/>
    </location>
</feature>
<dbReference type="GO" id="GO:0005938">
    <property type="term" value="C:cell cortex"/>
    <property type="evidence" value="ECO:0007669"/>
    <property type="project" value="TreeGrafter"/>
</dbReference>
<reference evidence="3" key="1">
    <citation type="submission" date="2022-11" db="UniProtKB">
        <authorList>
            <consortium name="WormBaseParasite"/>
        </authorList>
    </citation>
    <scope>IDENTIFICATION</scope>
</reference>
<feature type="region of interest" description="Disordered" evidence="1">
    <location>
        <begin position="173"/>
        <end position="220"/>
    </location>
</feature>